<dbReference type="InterPro" id="IPR003961">
    <property type="entry name" value="FN3_dom"/>
</dbReference>
<keyword evidence="5" id="KW-1185">Reference proteome</keyword>
<name>A0A1I0MTQ8_9FLAO</name>
<evidence type="ECO:0000256" key="2">
    <source>
        <dbReference type="SAM" id="SignalP"/>
    </source>
</evidence>
<dbReference type="AlphaFoldDB" id="A0A1I0MTQ8"/>
<accession>A0A1I0MTQ8</accession>
<dbReference type="SUPFAM" id="SSF49265">
    <property type="entry name" value="Fibronectin type III"/>
    <property type="match status" value="1"/>
</dbReference>
<dbReference type="OrthoDB" id="1274898at2"/>
<evidence type="ECO:0000313" key="4">
    <source>
        <dbReference type="EMBL" id="SEV91706.1"/>
    </source>
</evidence>
<dbReference type="Gene3D" id="2.60.120.260">
    <property type="entry name" value="Galactose-binding domain-like"/>
    <property type="match status" value="1"/>
</dbReference>
<dbReference type="EMBL" id="FOIU01000001">
    <property type="protein sequence ID" value="SEV91706.1"/>
    <property type="molecule type" value="Genomic_DNA"/>
</dbReference>
<evidence type="ECO:0000313" key="5">
    <source>
        <dbReference type="Proteomes" id="UP000199469"/>
    </source>
</evidence>
<feature type="chain" id="PRO_5011629256" evidence="2">
    <location>
        <begin position="23"/>
        <end position="606"/>
    </location>
</feature>
<organism evidence="4 5">
    <name type="scientific">Chryseobacterium wanjuense</name>
    <dbReference type="NCBI Taxonomy" id="356305"/>
    <lineage>
        <taxon>Bacteria</taxon>
        <taxon>Pseudomonadati</taxon>
        <taxon>Bacteroidota</taxon>
        <taxon>Flavobacteriia</taxon>
        <taxon>Flavobacteriales</taxon>
        <taxon>Weeksellaceae</taxon>
        <taxon>Chryseobacterium group</taxon>
        <taxon>Chryseobacterium</taxon>
    </lineage>
</organism>
<feature type="domain" description="Fibronectin type-III" evidence="3">
    <location>
        <begin position="243"/>
        <end position="340"/>
    </location>
</feature>
<feature type="signal peptide" evidence="2">
    <location>
        <begin position="1"/>
        <end position="22"/>
    </location>
</feature>
<dbReference type="CDD" id="cd00063">
    <property type="entry name" value="FN3"/>
    <property type="match status" value="1"/>
</dbReference>
<dbReference type="PROSITE" id="PS50853">
    <property type="entry name" value="FN3"/>
    <property type="match status" value="1"/>
</dbReference>
<dbReference type="NCBIfam" id="TIGR04183">
    <property type="entry name" value="Por_Secre_tail"/>
    <property type="match status" value="1"/>
</dbReference>
<keyword evidence="1 2" id="KW-0732">Signal</keyword>
<dbReference type="Gene3D" id="2.60.40.10">
    <property type="entry name" value="Immunoglobulins"/>
    <property type="match status" value="1"/>
</dbReference>
<reference evidence="5" key="1">
    <citation type="submission" date="2016-10" db="EMBL/GenBank/DDBJ databases">
        <authorList>
            <person name="Varghese N."/>
            <person name="Submissions S."/>
        </authorList>
    </citation>
    <scope>NUCLEOTIDE SEQUENCE [LARGE SCALE GENOMIC DNA]</scope>
    <source>
        <strain evidence="5">DSM 17724</strain>
    </source>
</reference>
<dbReference type="Pfam" id="PF18962">
    <property type="entry name" value="Por_Secre_tail"/>
    <property type="match status" value="1"/>
</dbReference>
<gene>
    <name evidence="4" type="ORF">SAMN05421841_0181</name>
</gene>
<proteinExistence type="predicted"/>
<dbReference type="SMART" id="SM00060">
    <property type="entry name" value="FN3"/>
    <property type="match status" value="1"/>
</dbReference>
<dbReference type="STRING" id="356305.SAMN05421841_0181"/>
<dbReference type="InterPro" id="IPR036116">
    <property type="entry name" value="FN3_sf"/>
</dbReference>
<evidence type="ECO:0000256" key="1">
    <source>
        <dbReference type="ARBA" id="ARBA00022729"/>
    </source>
</evidence>
<dbReference type="InterPro" id="IPR013783">
    <property type="entry name" value="Ig-like_fold"/>
</dbReference>
<sequence length="606" mass="65617">MIKKIFSKAFSAIIFFSAIALVAQQHLQTMPVQSGYTADVIANGLGSSMSSTTVSVDGTYYNLVTNDFKLTPTSTPPSYGLPATGIINSAISPGLSFQLGNLSGNNSLRLQSNVPGAIDNSGTLVFTNPVAAVKIYMLATSGQGTSYVTITVNFTDNTTQSFIQEIPFWNSTRTNYAIRGIGRINRDTDVLQYYPQDPKLYETVHNISAANQTKPIKSITVTKGSNEGVANIFAFSADAYTDCVEPVLQPAGMITSNSAQISWTVPAGTSAISHDIYYSTSSTPPTSTTVPNYSGVTGTSYTLGSLLANTKYYYWVRTNCSGLMSQSQWSLSKNFTTLCGVMVLPYTYDFNSFGSTNIITCWTKNLSGGTPATGPTGTDYGWYKGIFLNDEQSSNSSAKFNMGSANKIAWLTTPLFDLSTGAYKVKFNYGIKGATSSLPVLMGGDDVVHFLLSNDSGNTWTILKTWDINNNPSNTSSEYFYNFTTSASPTTKFAFYANTGTTNNPIDYGFFVDDFTVESIAQLGTSEVNNQSKKVIIYPNPFKDILYLSDTEDLKKVTVADVSGRILKTIDNPEKELNLSELKAGVYLVTILFTDGSKSTVKAIKE</sequence>
<protein>
    <submittedName>
        <fullName evidence="4">Por secretion system C-terminal sorting domain-containing protein</fullName>
    </submittedName>
</protein>
<dbReference type="Proteomes" id="UP000199469">
    <property type="component" value="Unassembled WGS sequence"/>
</dbReference>
<dbReference type="InterPro" id="IPR026444">
    <property type="entry name" value="Secre_tail"/>
</dbReference>
<evidence type="ECO:0000259" key="3">
    <source>
        <dbReference type="PROSITE" id="PS50853"/>
    </source>
</evidence>